<dbReference type="Pfam" id="PF14368">
    <property type="entry name" value="LTP_2"/>
    <property type="match status" value="1"/>
</dbReference>
<dbReference type="Gramene" id="ESQ42908">
    <property type="protein sequence ID" value="ESQ42908"/>
    <property type="gene ID" value="EUTSA_v10015898mg"/>
</dbReference>
<dbReference type="CDD" id="cd04660">
    <property type="entry name" value="nsLTP_like"/>
    <property type="match status" value="1"/>
</dbReference>
<gene>
    <name evidence="3" type="ORF">EUTSA_v10015898mg</name>
</gene>
<dbReference type="KEGG" id="eus:EUTSA_v10015898mg"/>
<dbReference type="PANTHER" id="PTHR33122:SF43">
    <property type="entry name" value="BIFUNCTIONAL INHIBITOR_PLANT LIPID TRANSFER PROTEIN_SEED STORAGE HELICAL DOMAIN-CONTAINING PROTEIN"/>
    <property type="match status" value="1"/>
</dbReference>
<dbReference type="STRING" id="72664.V4LSP2"/>
<protein>
    <recommendedName>
        <fullName evidence="2">Bifunctional inhibitor/plant lipid transfer protein/seed storage helical domain-containing protein</fullName>
    </recommendedName>
</protein>
<reference evidence="3 4" key="1">
    <citation type="journal article" date="2013" name="Front. Plant Sci.">
        <title>The Reference Genome of the Halophytic Plant Eutrema salsugineum.</title>
        <authorList>
            <person name="Yang R."/>
            <person name="Jarvis D.E."/>
            <person name="Chen H."/>
            <person name="Beilstein M.A."/>
            <person name="Grimwood J."/>
            <person name="Jenkins J."/>
            <person name="Shu S."/>
            <person name="Prochnik S."/>
            <person name="Xin M."/>
            <person name="Ma C."/>
            <person name="Schmutz J."/>
            <person name="Wing R.A."/>
            <person name="Mitchell-Olds T."/>
            <person name="Schumaker K.S."/>
            <person name="Wang X."/>
        </authorList>
    </citation>
    <scope>NUCLEOTIDE SEQUENCE [LARGE SCALE GENOMIC DNA]</scope>
</reference>
<organism evidence="3 4">
    <name type="scientific">Eutrema salsugineum</name>
    <name type="common">Saltwater cress</name>
    <name type="synonym">Sisymbrium salsugineum</name>
    <dbReference type="NCBI Taxonomy" id="72664"/>
    <lineage>
        <taxon>Eukaryota</taxon>
        <taxon>Viridiplantae</taxon>
        <taxon>Streptophyta</taxon>
        <taxon>Embryophyta</taxon>
        <taxon>Tracheophyta</taxon>
        <taxon>Spermatophyta</taxon>
        <taxon>Magnoliopsida</taxon>
        <taxon>eudicotyledons</taxon>
        <taxon>Gunneridae</taxon>
        <taxon>Pentapetalae</taxon>
        <taxon>rosids</taxon>
        <taxon>malvids</taxon>
        <taxon>Brassicales</taxon>
        <taxon>Brassicaceae</taxon>
        <taxon>Eutremeae</taxon>
        <taxon>Eutrema</taxon>
    </lineage>
</organism>
<dbReference type="OMA" id="ANLECIC"/>
<evidence type="ECO:0000259" key="2">
    <source>
        <dbReference type="Pfam" id="PF14368"/>
    </source>
</evidence>
<sequence>MDKNNTKTFVKFAALAMVLAALVLKEEPTSIPVCNIDTNSLEKCRPAVTGNNPSPPGNKCCIVLQAANLECICRFKSYIPILATNQSKVQALLTKCGLTTIPPACKGKIKAP</sequence>
<dbReference type="Gene3D" id="1.10.110.10">
    <property type="entry name" value="Plant lipid-transfer and hydrophobic proteins"/>
    <property type="match status" value="1"/>
</dbReference>
<dbReference type="InterPro" id="IPR036312">
    <property type="entry name" value="Bifun_inhib/LTP/seed_sf"/>
</dbReference>
<feature type="signal peptide" evidence="1">
    <location>
        <begin position="1"/>
        <end position="20"/>
    </location>
</feature>
<proteinExistence type="predicted"/>
<evidence type="ECO:0000313" key="4">
    <source>
        <dbReference type="Proteomes" id="UP000030689"/>
    </source>
</evidence>
<evidence type="ECO:0000313" key="3">
    <source>
        <dbReference type="EMBL" id="ESQ42908.1"/>
    </source>
</evidence>
<accession>V4LSP2</accession>
<evidence type="ECO:0000256" key="1">
    <source>
        <dbReference type="SAM" id="SignalP"/>
    </source>
</evidence>
<dbReference type="InterPro" id="IPR016140">
    <property type="entry name" value="Bifunc_inhib/LTP/seed_store"/>
</dbReference>
<name>V4LSP2_EUTSA</name>
<dbReference type="InterPro" id="IPR039265">
    <property type="entry name" value="DIR1-like"/>
</dbReference>
<dbReference type="GO" id="GO:0009627">
    <property type="term" value="P:systemic acquired resistance"/>
    <property type="evidence" value="ECO:0007669"/>
    <property type="project" value="InterPro"/>
</dbReference>
<feature type="chain" id="PRO_5004721140" description="Bifunctional inhibitor/plant lipid transfer protein/seed storage helical domain-containing protein" evidence="1">
    <location>
        <begin position="21"/>
        <end position="112"/>
    </location>
</feature>
<dbReference type="InterPro" id="IPR044741">
    <property type="entry name" value="NsLTP-like"/>
</dbReference>
<dbReference type="Proteomes" id="UP000030689">
    <property type="component" value="Unassembled WGS sequence"/>
</dbReference>
<dbReference type="GO" id="GO:0005504">
    <property type="term" value="F:fatty acid binding"/>
    <property type="evidence" value="ECO:0007669"/>
    <property type="project" value="InterPro"/>
</dbReference>
<keyword evidence="4" id="KW-1185">Reference proteome</keyword>
<dbReference type="AlphaFoldDB" id="V4LSP2"/>
<keyword evidence="1" id="KW-0732">Signal</keyword>
<dbReference type="OrthoDB" id="656626at2759"/>
<feature type="domain" description="Bifunctional inhibitor/plant lipid transfer protein/seed storage helical" evidence="2">
    <location>
        <begin position="15"/>
        <end position="105"/>
    </location>
</feature>
<dbReference type="SUPFAM" id="SSF47699">
    <property type="entry name" value="Bifunctional inhibitor/lipid-transfer protein/seed storage 2S albumin"/>
    <property type="match status" value="1"/>
</dbReference>
<dbReference type="EMBL" id="KI517464">
    <property type="protein sequence ID" value="ESQ42908.1"/>
    <property type="molecule type" value="Genomic_DNA"/>
</dbReference>
<dbReference type="PANTHER" id="PTHR33122">
    <property type="entry name" value="LIPID BINDING PROTEIN-RELATED"/>
    <property type="match status" value="1"/>
</dbReference>